<protein>
    <submittedName>
        <fullName evidence="1">Uncharacterized protein</fullName>
    </submittedName>
</protein>
<evidence type="ECO:0000313" key="2">
    <source>
        <dbReference type="Proteomes" id="UP001060215"/>
    </source>
</evidence>
<comment type="caution">
    <text evidence="1">The sequence shown here is derived from an EMBL/GenBank/DDBJ whole genome shotgun (WGS) entry which is preliminary data.</text>
</comment>
<dbReference type="EMBL" id="CM045770">
    <property type="protein sequence ID" value="KAI7991739.1"/>
    <property type="molecule type" value="Genomic_DNA"/>
</dbReference>
<accession>A0ACC0FT75</accession>
<name>A0ACC0FT75_9ERIC</name>
<sequence>MSSVAFMYAADFSPARSASYSASLFDAGKPRLIACSTTRPSGEMRTMPSPAPCRLDAPSTKSFHISPTNNFQQVEGSDDALGSSRLLMSSSGSIVAVCPLPSDGPKSLVASES</sequence>
<dbReference type="Proteomes" id="UP001060215">
    <property type="component" value="Chromosome 13"/>
</dbReference>
<organism evidence="1 2">
    <name type="scientific">Camellia lanceoleosa</name>
    <dbReference type="NCBI Taxonomy" id="1840588"/>
    <lineage>
        <taxon>Eukaryota</taxon>
        <taxon>Viridiplantae</taxon>
        <taxon>Streptophyta</taxon>
        <taxon>Embryophyta</taxon>
        <taxon>Tracheophyta</taxon>
        <taxon>Spermatophyta</taxon>
        <taxon>Magnoliopsida</taxon>
        <taxon>eudicotyledons</taxon>
        <taxon>Gunneridae</taxon>
        <taxon>Pentapetalae</taxon>
        <taxon>asterids</taxon>
        <taxon>Ericales</taxon>
        <taxon>Theaceae</taxon>
        <taxon>Camellia</taxon>
    </lineage>
</organism>
<evidence type="ECO:0000313" key="1">
    <source>
        <dbReference type="EMBL" id="KAI7991739.1"/>
    </source>
</evidence>
<proteinExistence type="predicted"/>
<keyword evidence="2" id="KW-1185">Reference proteome</keyword>
<reference evidence="1 2" key="1">
    <citation type="journal article" date="2022" name="Plant J.">
        <title>Chromosome-level genome of Camellia lanceoleosa provides a valuable resource for understanding genome evolution and self-incompatibility.</title>
        <authorList>
            <person name="Gong W."/>
            <person name="Xiao S."/>
            <person name="Wang L."/>
            <person name="Liao Z."/>
            <person name="Chang Y."/>
            <person name="Mo W."/>
            <person name="Hu G."/>
            <person name="Li W."/>
            <person name="Zhao G."/>
            <person name="Zhu H."/>
            <person name="Hu X."/>
            <person name="Ji K."/>
            <person name="Xiang X."/>
            <person name="Song Q."/>
            <person name="Yuan D."/>
            <person name="Jin S."/>
            <person name="Zhang L."/>
        </authorList>
    </citation>
    <scope>NUCLEOTIDE SEQUENCE [LARGE SCALE GENOMIC DNA]</scope>
    <source>
        <strain evidence="1">SQ_2022a</strain>
    </source>
</reference>
<gene>
    <name evidence="1" type="ORF">LOK49_LG12G00039</name>
</gene>